<dbReference type="GO" id="GO:0016491">
    <property type="term" value="F:oxidoreductase activity"/>
    <property type="evidence" value="ECO:0007669"/>
    <property type="project" value="UniProtKB-KW"/>
</dbReference>
<keyword evidence="3 5" id="KW-0560">Oxidoreductase</keyword>
<keyword evidence="2 5" id="KW-0125">Carotenoid biosynthesis</keyword>
<evidence type="ECO:0000256" key="4">
    <source>
        <dbReference type="ARBA" id="ARBA00038322"/>
    </source>
</evidence>
<dbReference type="EMBL" id="FMAU01000014">
    <property type="protein sequence ID" value="SCC38478.1"/>
    <property type="molecule type" value="Genomic_DNA"/>
</dbReference>
<evidence type="ECO:0000256" key="2">
    <source>
        <dbReference type="ARBA" id="ARBA00022746"/>
    </source>
</evidence>
<name>A0A0V8H440_9BACI</name>
<accession>A0A0V8H440</accession>
<dbReference type="PANTHER" id="PTHR43734:SF1">
    <property type="entry name" value="PHYTOENE DESATURASE"/>
    <property type="match status" value="1"/>
</dbReference>
<comment type="similarity">
    <text evidence="4">Belongs to the carotenoid/retinoid oxidoreductase family. CrtN subfamily.</text>
</comment>
<organism evidence="7 8">
    <name type="scientific">[Bacillus] enclensis</name>
    <dbReference type="NCBI Taxonomy" id="1402860"/>
    <lineage>
        <taxon>Bacteria</taxon>
        <taxon>Bacillati</taxon>
        <taxon>Bacillota</taxon>
        <taxon>Bacilli</taxon>
        <taxon>Bacillales</taxon>
        <taxon>Bacillaceae</taxon>
        <taxon>Rossellomorea</taxon>
    </lineage>
</organism>
<evidence type="ECO:0000313" key="7">
    <source>
        <dbReference type="EMBL" id="SCC38478.1"/>
    </source>
</evidence>
<dbReference type="AlphaFoldDB" id="A0A0V8H440"/>
<gene>
    <name evidence="7" type="ORF">GA0061094_4488</name>
</gene>
<proteinExistence type="inferred from homology"/>
<dbReference type="OrthoDB" id="9814556at2"/>
<dbReference type="InterPro" id="IPR002937">
    <property type="entry name" value="Amino_oxidase"/>
</dbReference>
<dbReference type="Gene3D" id="3.50.50.60">
    <property type="entry name" value="FAD/NAD(P)-binding domain"/>
    <property type="match status" value="1"/>
</dbReference>
<evidence type="ECO:0000256" key="1">
    <source>
        <dbReference type="ARBA" id="ARBA00004829"/>
    </source>
</evidence>
<dbReference type="RefSeq" id="WP_058300108.1">
    <property type="nucleotide sequence ID" value="NZ_FMAU01000014.1"/>
</dbReference>
<protein>
    <submittedName>
        <fullName evidence="7">Phytoene desaturase</fullName>
    </submittedName>
</protein>
<dbReference type="SUPFAM" id="SSF51905">
    <property type="entry name" value="FAD/NAD(P)-binding domain"/>
    <property type="match status" value="1"/>
</dbReference>
<comment type="pathway">
    <text evidence="1 5">Carotenoid biosynthesis.</text>
</comment>
<feature type="domain" description="Amine oxidase" evidence="6">
    <location>
        <begin position="11"/>
        <end position="473"/>
    </location>
</feature>
<dbReference type="PANTHER" id="PTHR43734">
    <property type="entry name" value="PHYTOENE DESATURASE"/>
    <property type="match status" value="1"/>
</dbReference>
<dbReference type="InterPro" id="IPR036188">
    <property type="entry name" value="FAD/NAD-bd_sf"/>
</dbReference>
<dbReference type="Proteomes" id="UP000181997">
    <property type="component" value="Unassembled WGS sequence"/>
</dbReference>
<dbReference type="GO" id="GO:0016117">
    <property type="term" value="P:carotenoid biosynthetic process"/>
    <property type="evidence" value="ECO:0007669"/>
    <property type="project" value="UniProtKB-KW"/>
</dbReference>
<keyword evidence="8" id="KW-1185">Reference proteome</keyword>
<dbReference type="Gene3D" id="3.90.660.50">
    <property type="match status" value="1"/>
</dbReference>
<evidence type="ECO:0000259" key="6">
    <source>
        <dbReference type="Pfam" id="PF01593"/>
    </source>
</evidence>
<evidence type="ECO:0000256" key="5">
    <source>
        <dbReference type="RuleBase" id="RU362075"/>
    </source>
</evidence>
<dbReference type="NCBIfam" id="TIGR02734">
    <property type="entry name" value="crtI_fam"/>
    <property type="match status" value="1"/>
</dbReference>
<reference evidence="8" key="1">
    <citation type="submission" date="2016-08" db="EMBL/GenBank/DDBJ databases">
        <authorList>
            <person name="Varghese N."/>
            <person name="Submissions Spin"/>
        </authorList>
    </citation>
    <scope>NUCLEOTIDE SEQUENCE [LARGE SCALE GENOMIC DNA]</scope>
    <source>
        <strain evidence="8">SGD-1123</strain>
    </source>
</reference>
<dbReference type="InterPro" id="IPR014105">
    <property type="entry name" value="Carotenoid/retinoid_OxRdtase"/>
</dbReference>
<sequence>MNTAIIGGGVGGLMSALLLSKQGVDVTLYEKESYLGGRLTFVERDGFRIDQGPTIVLLPDMFRALLEEAGISRDRYELIPCDPFYSLEFPDGLSFTKYPDHERHLEEVERVFPGEIDGYLRFLQEGNERFEIGREAFLEESFVNPLDFWKPANLKKLLKLKPYQSIHSLMSRYFRDERLQAVYALQSLYIGGNPFKSPAMYSLVSFAEHQFGIHYLKGGYASLVPILEEELRRRNVIIHLNTEIKEIVKEGSRVTGIRTEGGTTSYDSVVFNGDFPAVDPLVKRKQTRKYEPSSGCVLLYFGLNKVYEDANVHHYLMGEDFSRHMKDVFDDKKIPDDPAIYTFHPSKIDDSLAPEGKGVLYALVPVPSGTDIDWESQQEWIDGLIDRLEERAFPGLRDAVEWMEIRTPLDAERFGLHKGGSFGVAPTLFQSGVFRPQVKPYHIDNLYAVGASIHPGGGIPLVMQGAKLMADQLLSDQKDPAIKGVNVHV</sequence>
<dbReference type="Pfam" id="PF01593">
    <property type="entry name" value="Amino_oxidase"/>
    <property type="match status" value="1"/>
</dbReference>
<evidence type="ECO:0000256" key="3">
    <source>
        <dbReference type="ARBA" id="ARBA00023002"/>
    </source>
</evidence>
<evidence type="ECO:0000313" key="8">
    <source>
        <dbReference type="Proteomes" id="UP000181997"/>
    </source>
</evidence>